<dbReference type="InParanoid" id="H0ECE0"/>
<keyword evidence="1" id="KW-0813">Transport</keyword>
<dbReference type="GO" id="GO:0006893">
    <property type="term" value="P:Golgi to plasma membrane transport"/>
    <property type="evidence" value="ECO:0007669"/>
    <property type="project" value="TreeGrafter"/>
</dbReference>
<dbReference type="EMBL" id="AGUE01000002">
    <property type="protein sequence ID" value="EHL03793.1"/>
    <property type="molecule type" value="Genomic_DNA"/>
</dbReference>
<keyword evidence="4" id="KW-1185">Reference proteome</keyword>
<organism evidence="3 4">
    <name type="scientific">Glarea lozoyensis (strain ATCC 74030 / MF5533)</name>
    <dbReference type="NCBI Taxonomy" id="1104152"/>
    <lineage>
        <taxon>Eukaryota</taxon>
        <taxon>Fungi</taxon>
        <taxon>Dikarya</taxon>
        <taxon>Ascomycota</taxon>
        <taxon>Pezizomycotina</taxon>
        <taxon>Leotiomycetes</taxon>
        <taxon>Helotiales</taxon>
        <taxon>Helotiaceae</taxon>
        <taxon>Glarea</taxon>
    </lineage>
</organism>
<keyword evidence="1" id="KW-0653">Protein transport</keyword>
<dbReference type="Proteomes" id="UP000005446">
    <property type="component" value="Unassembled WGS sequence"/>
</dbReference>
<dbReference type="PANTHER" id="PTHR14146">
    <property type="entry name" value="EXOCYST COMPLEX COMPONENT 4"/>
    <property type="match status" value="1"/>
</dbReference>
<evidence type="ECO:0000256" key="2">
    <source>
        <dbReference type="SAM" id="Coils"/>
    </source>
</evidence>
<dbReference type="HOGENOM" id="CLU_1896433_0_0_1"/>
<gene>
    <name evidence="3" type="ORF">M7I_0076</name>
</gene>
<proteinExistence type="inferred from homology"/>
<reference evidence="3 4" key="1">
    <citation type="journal article" date="2012" name="Eukaryot. Cell">
        <title>Genome sequence of the fungus Glarea lozoyensis: the first genome sequence of a species from the Helotiaceae family.</title>
        <authorList>
            <person name="Youssar L."/>
            <person name="Gruening B.A."/>
            <person name="Erxleben A."/>
            <person name="Guenther S."/>
            <person name="Huettel W."/>
        </authorList>
    </citation>
    <scope>NUCLEOTIDE SEQUENCE [LARGE SCALE GENOMIC DNA]</scope>
    <source>
        <strain evidence="4">ATCC 74030 / MF5533</strain>
    </source>
</reference>
<name>H0ECE0_GLAL7</name>
<dbReference type="InterPro" id="IPR039682">
    <property type="entry name" value="Sec8/EXOC4"/>
</dbReference>
<comment type="caution">
    <text evidence="3">The sequence shown here is derived from an EMBL/GenBank/DDBJ whole genome shotgun (WGS) entry which is preliminary data.</text>
</comment>
<dbReference type="GO" id="GO:0015031">
    <property type="term" value="P:protein transport"/>
    <property type="evidence" value="ECO:0007669"/>
    <property type="project" value="UniProtKB-KW"/>
</dbReference>
<dbReference type="GO" id="GO:0090522">
    <property type="term" value="P:vesicle tethering involved in exocytosis"/>
    <property type="evidence" value="ECO:0007669"/>
    <property type="project" value="UniProtKB-UniRule"/>
</dbReference>
<protein>
    <recommendedName>
        <fullName evidence="1">Exocyst complex component Sec8</fullName>
    </recommendedName>
</protein>
<dbReference type="AlphaFoldDB" id="H0ECE0"/>
<evidence type="ECO:0000313" key="4">
    <source>
        <dbReference type="Proteomes" id="UP000005446"/>
    </source>
</evidence>
<comment type="similarity">
    <text evidence="1">Belongs to the SEC8 family.</text>
</comment>
<dbReference type="OrthoDB" id="272977at2759"/>
<dbReference type="PANTHER" id="PTHR14146:SF0">
    <property type="entry name" value="EXOCYST COMPLEX COMPONENT 4"/>
    <property type="match status" value="1"/>
</dbReference>
<feature type="coiled-coil region" evidence="2">
    <location>
        <begin position="88"/>
        <end position="115"/>
    </location>
</feature>
<evidence type="ECO:0000256" key="1">
    <source>
        <dbReference type="RuleBase" id="RU367079"/>
    </source>
</evidence>
<accession>H0ECE0</accession>
<keyword evidence="1" id="KW-0268">Exocytosis</keyword>
<comment type="function">
    <text evidence="1">Component of the exocyst complex involved in the docking of exocytic vesicles with fusion sites on the plasma membrane.</text>
</comment>
<dbReference type="GO" id="GO:0006612">
    <property type="term" value="P:protein targeting to membrane"/>
    <property type="evidence" value="ECO:0007669"/>
    <property type="project" value="UniProtKB-UniRule"/>
</dbReference>
<sequence>MEIRCQIIHALTIALSPESAPYLLEQVVSDPDPKILSLNADLAAYEETVVKFLRDKEIAFIRTGLGLLIDSFLVTNAGNVRAMNSRGCERMQLNILVLQQNLKNIEADREDLESRARDQYGGEAWDGGSFVAVE</sequence>
<dbReference type="GO" id="GO:0000145">
    <property type="term" value="C:exocyst"/>
    <property type="evidence" value="ECO:0007669"/>
    <property type="project" value="UniProtKB-UniRule"/>
</dbReference>
<evidence type="ECO:0000313" key="3">
    <source>
        <dbReference type="EMBL" id="EHL03793.1"/>
    </source>
</evidence>
<keyword evidence="2" id="KW-0175">Coiled coil</keyword>